<feature type="domain" description="Teneurin-like YD-shell" evidence="4">
    <location>
        <begin position="795"/>
        <end position="1015"/>
    </location>
</feature>
<gene>
    <name evidence="5" type="ORF">QE109_05270</name>
</gene>
<dbReference type="InterPro" id="IPR031325">
    <property type="entry name" value="RHS_repeat"/>
</dbReference>
<sequence>MNRRLKKIASKLVFAFVLMLSFQMLQTTGYASGKIEEVTVEVKIGNVKETVAYKSNGLEGILKVIGQPYLVSGELIKPEETVEVEIESGEEVPSNSYWYNSNGYKGTLSLYKTDANKETREIIKKRVFEKSHTNTITRYYDVNGNLDHVEYSWDNVGDHPTLEINEDGYNGSIPRDPNKPGKRIAGVDKFNMPDGTTKETETWEAYYKGELEKTEIKEATFYTGHYRGTVYGEIIDTRKFNVKAQGLVTDPDELGYNSGAPTIDNGLGDPVNAVNGNFYSSDTDLAFSDVGFDLNVKRFYNSTRQTTGLLGKGWRLNFENQLEIKNNNQRITIVSDDGKKTIYDYNAIEKVYQSTKQGDEIVTKNSNGTYTLTLSTKNIYTYNSLGKLIKKEDEKGNSQTFSYTGLVLTQVQNSSGASLIFAYNGSKIQKITDSAGRWVSYTYSGDYLTKVSYSSGQSVKYGYDNYGMTDIWDAKGQLYLKNLYDEHGRVIKQWDQNNNLSTFSYDVINLTTTFENTATGYITITQFNTNFEIEKITYADGTYEAFTYDELSNKTSSRNRKGVTTYYEYDAKGNLLKITLPAPYNYVTLFTYEEDRIKTITEPNGQTTEFTYDTDGNLAIKKVKLDSSTYAVTTYEYDAKGRLTQLTDPEGGITTYLYETSPLPVKKTDPEKHVSTYTYDSLNRLTSMTTELGTTQYTYDSDDNIIKIKAPNGDITRLVYDAEGNLIKRILPEQYKEIQDGGEGYTYDYDIMDRLIRETDPLGNTQKSIYNAAGKVSKIIQPNQYSAATDNGIGIQFYYDTDGRLIETENPSGQKSGYLYDAVGNLVKTIDANQYDESTQNGSGKQFEYDELNRLIRVLDAEGNITAQMVYNNIGQIIKKIDGEGYKSGSSIEQRYGTLYTYNLAGWLTEQRIPKKDEAGQIKYQIIQYVYNRNGQITKEKKSQEYVSKSGLPSQWHVIEYTYDKNGHVIQIIDSLGAQIDYVYDSIGQTTQITRKVNDQLDLISKFKYDTKGRLKEEIQVYEGADLADHEAGLVEALTTYTYDKNDNITQIERANGDIVTFKYDTGNRLISKTQEVNVDSLTFKNTIASIKDGPAFIYPGEEAEYTVQIQPDDLVKNIDLNIEYDLRTFEFVGFRSGLNGLSVDSSVPGKINIKSNGLSKVEDFKVGDLILRAKETILGKGYVKILNSSTYESSLGDTFNFGETIGKQVSINGPDVTKDGLVQADDLAAIARLNNVTSDQPEYNPEMDLNADNVINTYDVDYIKDWLFNVDKQNFETLKDQMITLNEQNINFTVDTSSVNRVAEYTYDSNGNLKTEKDANGNIVTYSYDIFNRTTGIEDPEGGKKTVVYDEVGNMVKEIRPINSASGIGKVYIYDVNNRLIEVKDENDTTLKTYTYNQNSQIKTETSGESNTLEYIYDIGGRITAIKTPESQKDDSNRESYTYDALDYVLTYTDGEGHTTTFERDPWGNALSQKDPEGTTTYYTFDNAGNCTTIKDGKGNITTFTYNRLNQIGIIKDSLNQTTQYAYDLLGRMTKETNRNGDTIRYTYTVDDTLKSQENQNTKDYAQYYYRKDGLLLAAANNDGIDTFDYDKNGRMTIKNHNGKTAAEYTYNTDGQVTSLKDITGQTTQYTYTQAGLLDKVYDSDALLASYAYDNDYRLKDINFANGQSQHYSYDGDGNITGLNSDNNGGTVVNAYQYTYDNNDNLLTMVQNGQTTTYTYDGLNRLKTVNYPTIGQETFNYDAAGNRIKRTLGADSEIYTYDANNRLTKITGSKSASFNYDANGNQTMETINGQTTTYNYNGFNQLKTIELPDASVQTMGYDTFGIRTYTEYQNQKTQYMTSAGQVIASIGYTGEVEARYIRGIDLLAQVQNDSTYYYHHNAHGDVTDILDANGAVLNSYTYDAFGNTLTATEGIKNVFKYAGEQYDETLGKYYLRARYYDPVHGRFTQEDTYRGDGNNLYVYVASNPLKYVDPTGNKSEGKQCNENILDELIPLGAGIFYSSDGGGVGIKGTSEDALFYTDKYGYRQYEYTGDANYSEWYEKNVTDLGKGHIVSDATIKIRSPLSVNQDGFIEIEVKKHYFENTNISVYESGDGYFHDNPLSAYVGKKVSFRETGEDEERFTIDDMQALNSKHKLDKWYGYGKVALNLGSDILTVSTFGTGAAASASAKEAGIAFVKAVVPTTAKEGVEFALIQGGQMAGDYYFYDSKPTDDLYKTAKSMLPGFGTYYALVNVTSKNTVLGLYSPIE</sequence>
<dbReference type="InterPro" id="IPR022385">
    <property type="entry name" value="Rhs_assc_core"/>
</dbReference>
<dbReference type="Pfam" id="PF25023">
    <property type="entry name" value="TEN_YD-shell"/>
    <property type="match status" value="2"/>
</dbReference>
<dbReference type="PANTHER" id="PTHR32305:SF15">
    <property type="entry name" value="PROTEIN RHSA-RELATED"/>
    <property type="match status" value="1"/>
</dbReference>
<evidence type="ECO:0000259" key="4">
    <source>
        <dbReference type="Pfam" id="PF25023"/>
    </source>
</evidence>
<evidence type="ECO:0000313" key="5">
    <source>
        <dbReference type="EMBL" id="MDH8677545.1"/>
    </source>
</evidence>
<feature type="domain" description="DUF6531" evidence="3">
    <location>
        <begin position="268"/>
        <end position="343"/>
    </location>
</feature>
<feature type="signal peptide" evidence="2">
    <location>
        <begin position="1"/>
        <end position="26"/>
    </location>
</feature>
<dbReference type="EMBL" id="JARYZI010000002">
    <property type="protein sequence ID" value="MDH8677545.1"/>
    <property type="molecule type" value="Genomic_DNA"/>
</dbReference>
<keyword evidence="1" id="KW-0677">Repeat</keyword>
<dbReference type="InterPro" id="IPR006530">
    <property type="entry name" value="YD"/>
</dbReference>
<dbReference type="Pfam" id="PF20148">
    <property type="entry name" value="DUF6531"/>
    <property type="match status" value="1"/>
</dbReference>
<feature type="chain" id="PRO_5045172166" evidence="2">
    <location>
        <begin position="27"/>
        <end position="2249"/>
    </location>
</feature>
<evidence type="ECO:0000259" key="3">
    <source>
        <dbReference type="Pfam" id="PF20148"/>
    </source>
</evidence>
<evidence type="ECO:0000256" key="1">
    <source>
        <dbReference type="ARBA" id="ARBA00022737"/>
    </source>
</evidence>
<dbReference type="Pfam" id="PF05593">
    <property type="entry name" value="RHS_repeat"/>
    <property type="match status" value="4"/>
</dbReference>
<reference evidence="5 6" key="1">
    <citation type="submission" date="2023-04" db="EMBL/GenBank/DDBJ databases">
        <title>Fusibacter bizertensis strain WBS, isolated from littoral bottom sediments of the Arctic seas - biochemical and genomic analysis.</title>
        <authorList>
            <person name="Brioukhanov A.L."/>
        </authorList>
    </citation>
    <scope>NUCLEOTIDE SEQUENCE [LARGE SCALE GENOMIC DNA]</scope>
    <source>
        <strain evidence="5 6">WBS</strain>
    </source>
</reference>
<comment type="caution">
    <text evidence="5">The sequence shown here is derived from an EMBL/GenBank/DDBJ whole genome shotgun (WGS) entry which is preliminary data.</text>
</comment>
<dbReference type="InterPro" id="IPR050708">
    <property type="entry name" value="T6SS_VgrG/RHS"/>
</dbReference>
<keyword evidence="2" id="KW-0732">Signal</keyword>
<dbReference type="Gene3D" id="2.180.10.10">
    <property type="entry name" value="RHS repeat-associated core"/>
    <property type="match status" value="6"/>
</dbReference>
<keyword evidence="6" id="KW-1185">Reference proteome</keyword>
<dbReference type="RefSeq" id="WP_281093358.1">
    <property type="nucleotide sequence ID" value="NZ_JARYZI010000002.1"/>
</dbReference>
<dbReference type="InterPro" id="IPR045351">
    <property type="entry name" value="DUF6531"/>
</dbReference>
<name>A0ABT6NAX3_9FIRM</name>
<accession>A0ABT6NAX3</accession>
<proteinExistence type="predicted"/>
<protein>
    <submittedName>
        <fullName evidence="5">RHS repeat-associated core domain-containing protein</fullName>
    </submittedName>
</protein>
<evidence type="ECO:0000313" key="6">
    <source>
        <dbReference type="Proteomes" id="UP001158045"/>
    </source>
</evidence>
<dbReference type="PANTHER" id="PTHR32305">
    <property type="match status" value="1"/>
</dbReference>
<feature type="domain" description="Teneurin-like YD-shell" evidence="4">
    <location>
        <begin position="1373"/>
        <end position="1522"/>
    </location>
</feature>
<dbReference type="InterPro" id="IPR056823">
    <property type="entry name" value="TEN-like_YD-shell"/>
</dbReference>
<dbReference type="NCBIfam" id="TIGR01643">
    <property type="entry name" value="YD_repeat_2x"/>
    <property type="match status" value="7"/>
</dbReference>
<evidence type="ECO:0000256" key="2">
    <source>
        <dbReference type="SAM" id="SignalP"/>
    </source>
</evidence>
<organism evidence="5 6">
    <name type="scientific">Fusibacter bizertensis</name>
    <dbReference type="NCBI Taxonomy" id="1488331"/>
    <lineage>
        <taxon>Bacteria</taxon>
        <taxon>Bacillati</taxon>
        <taxon>Bacillota</taxon>
        <taxon>Clostridia</taxon>
        <taxon>Eubacteriales</taxon>
        <taxon>Eubacteriales Family XII. Incertae Sedis</taxon>
        <taxon>Fusibacter</taxon>
    </lineage>
</organism>
<dbReference type="Proteomes" id="UP001158045">
    <property type="component" value="Unassembled WGS sequence"/>
</dbReference>
<dbReference type="Gene3D" id="1.10.1330.10">
    <property type="entry name" value="Dockerin domain"/>
    <property type="match status" value="1"/>
</dbReference>
<dbReference type="NCBIfam" id="TIGR03696">
    <property type="entry name" value="Rhs_assc_core"/>
    <property type="match status" value="1"/>
</dbReference>
<dbReference type="InterPro" id="IPR036439">
    <property type="entry name" value="Dockerin_dom_sf"/>
</dbReference>